<dbReference type="EMBL" id="KN825046">
    <property type="protein sequence ID" value="KIK95363.1"/>
    <property type="molecule type" value="Genomic_DNA"/>
</dbReference>
<keyword evidence="4" id="KW-1185">Reference proteome</keyword>
<dbReference type="HOGENOM" id="CLU_019145_1_0_1"/>
<evidence type="ECO:0000256" key="2">
    <source>
        <dbReference type="SAM" id="MobiDB-lite"/>
    </source>
</evidence>
<sequence length="540" mass="60235">MNISIAPEETPASHQDVPTPARSSAEGLARLFPAPRLPPSVLAPGRMPGVGPDATFALLKNLKDNHERSHIFFNHFLFHNHAAHHLIALYALGADAPLLDAAYEGTHLDHMRDAFVAPQDITVTEDNFADYLGDDQYYNAYLRYFQGIMLEPGASISSVLEKYIFSDNYNLRYPQQGKQQPQMLNRFLEILLHPIIHVGYGAEFGLPGLIAEGLAWTAVHPAGATTLVTRHLYELERTTPVSDLERQEPKWMPRAGSRLKALNILSLMRRDPRFPSKLTGKLEYGAMLRALGELVNKYAEMWDCDISGQEDLERCLEELAWTGVLMYGVGSWDGEEAEYRADFFTAHIITSALFLPSLCAHLSYKSQTLLLRAHFLTSLTWWLARGRPGFPLQEFVCSPLPPVSKFPGPQCTPAACALPSGTSMHAAVPNAWYTILANALVHPNEHLCKVQRALAHFNTMYGHREPGFAMTSLAKDGVEVDPEFAYLDGTVFLRVAWLTGSALGWVREGEENTGVWDYQEFEKAAVEEMETAKRLGQAPM</sequence>
<gene>
    <name evidence="3" type="ORF">PAXRUDRAFT_827096</name>
</gene>
<dbReference type="Pfam" id="PF14027">
    <property type="entry name" value="Questin_oxidase"/>
    <property type="match status" value="1"/>
</dbReference>
<organism evidence="3 4">
    <name type="scientific">Paxillus rubicundulus Ve08.2h10</name>
    <dbReference type="NCBI Taxonomy" id="930991"/>
    <lineage>
        <taxon>Eukaryota</taxon>
        <taxon>Fungi</taxon>
        <taxon>Dikarya</taxon>
        <taxon>Basidiomycota</taxon>
        <taxon>Agaricomycotina</taxon>
        <taxon>Agaricomycetes</taxon>
        <taxon>Agaricomycetidae</taxon>
        <taxon>Boletales</taxon>
        <taxon>Paxilineae</taxon>
        <taxon>Paxillaceae</taxon>
        <taxon>Paxillus</taxon>
    </lineage>
</organism>
<evidence type="ECO:0000313" key="3">
    <source>
        <dbReference type="EMBL" id="KIK95363.1"/>
    </source>
</evidence>
<keyword evidence="1" id="KW-0560">Oxidoreductase</keyword>
<dbReference type="OrthoDB" id="10004862at2759"/>
<dbReference type="GO" id="GO:0016491">
    <property type="term" value="F:oxidoreductase activity"/>
    <property type="evidence" value="ECO:0007669"/>
    <property type="project" value="UniProtKB-KW"/>
</dbReference>
<dbReference type="InterPro" id="IPR025337">
    <property type="entry name" value="Questin_oxidase-like"/>
</dbReference>
<accession>A0A0D0DR79</accession>
<dbReference type="PANTHER" id="PTHR35870:SF1">
    <property type="entry name" value="PROTEIN, PUTATIVE (AFU_ORTHOLOGUE AFUA_5G03330)-RELATED"/>
    <property type="match status" value="1"/>
</dbReference>
<proteinExistence type="predicted"/>
<evidence type="ECO:0000313" key="4">
    <source>
        <dbReference type="Proteomes" id="UP000054538"/>
    </source>
</evidence>
<dbReference type="PANTHER" id="PTHR35870">
    <property type="entry name" value="PROTEIN, PUTATIVE (AFU_ORTHOLOGUE AFUA_5G03330)-RELATED"/>
    <property type="match status" value="1"/>
</dbReference>
<reference evidence="4" key="2">
    <citation type="submission" date="2015-01" db="EMBL/GenBank/DDBJ databases">
        <title>Evolutionary Origins and Diversification of the Mycorrhizal Mutualists.</title>
        <authorList>
            <consortium name="DOE Joint Genome Institute"/>
            <consortium name="Mycorrhizal Genomics Consortium"/>
            <person name="Kohler A."/>
            <person name="Kuo A."/>
            <person name="Nagy L.G."/>
            <person name="Floudas D."/>
            <person name="Copeland A."/>
            <person name="Barry K.W."/>
            <person name="Cichocki N."/>
            <person name="Veneault-Fourrey C."/>
            <person name="LaButti K."/>
            <person name="Lindquist E.A."/>
            <person name="Lipzen A."/>
            <person name="Lundell T."/>
            <person name="Morin E."/>
            <person name="Murat C."/>
            <person name="Riley R."/>
            <person name="Ohm R."/>
            <person name="Sun H."/>
            <person name="Tunlid A."/>
            <person name="Henrissat B."/>
            <person name="Grigoriev I.V."/>
            <person name="Hibbett D.S."/>
            <person name="Martin F."/>
        </authorList>
    </citation>
    <scope>NUCLEOTIDE SEQUENCE [LARGE SCALE GENOMIC DNA]</scope>
    <source>
        <strain evidence="4">Ve08.2h10</strain>
    </source>
</reference>
<protein>
    <submittedName>
        <fullName evidence="3">Uncharacterized protein</fullName>
    </submittedName>
</protein>
<feature type="region of interest" description="Disordered" evidence="2">
    <location>
        <begin position="1"/>
        <end position="24"/>
    </location>
</feature>
<reference evidence="3 4" key="1">
    <citation type="submission" date="2014-04" db="EMBL/GenBank/DDBJ databases">
        <authorList>
            <consortium name="DOE Joint Genome Institute"/>
            <person name="Kuo A."/>
            <person name="Kohler A."/>
            <person name="Jargeat P."/>
            <person name="Nagy L.G."/>
            <person name="Floudas D."/>
            <person name="Copeland A."/>
            <person name="Barry K.W."/>
            <person name="Cichocki N."/>
            <person name="Veneault-Fourrey C."/>
            <person name="LaButti K."/>
            <person name="Lindquist E.A."/>
            <person name="Lipzen A."/>
            <person name="Lundell T."/>
            <person name="Morin E."/>
            <person name="Murat C."/>
            <person name="Sun H."/>
            <person name="Tunlid A."/>
            <person name="Henrissat B."/>
            <person name="Grigoriev I.V."/>
            <person name="Hibbett D.S."/>
            <person name="Martin F."/>
            <person name="Nordberg H.P."/>
            <person name="Cantor M.N."/>
            <person name="Hua S.X."/>
        </authorList>
    </citation>
    <scope>NUCLEOTIDE SEQUENCE [LARGE SCALE GENOMIC DNA]</scope>
    <source>
        <strain evidence="3 4">Ve08.2h10</strain>
    </source>
</reference>
<dbReference type="STRING" id="930991.A0A0D0DR79"/>
<evidence type="ECO:0000256" key="1">
    <source>
        <dbReference type="ARBA" id="ARBA00023002"/>
    </source>
</evidence>
<name>A0A0D0DR79_9AGAM</name>
<dbReference type="AlphaFoldDB" id="A0A0D0DR79"/>
<dbReference type="Proteomes" id="UP000054538">
    <property type="component" value="Unassembled WGS sequence"/>
</dbReference>
<dbReference type="InParanoid" id="A0A0D0DR79"/>